<accession>A0A438EFB8</accession>
<sequence>MRRRAADFRRPVRRRFSNVFWLTLCGLAVLLLILVLSRESGPGSRPPMSKISKVPHLLPYVQLLLNIPALVWSDTSVPIF</sequence>
<dbReference type="EMBL" id="QGNW01001303">
    <property type="protein sequence ID" value="RVW46382.1"/>
    <property type="molecule type" value="Genomic_DNA"/>
</dbReference>
<gene>
    <name evidence="1" type="ORF">CK203_081756</name>
</gene>
<proteinExistence type="predicted"/>
<organism evidence="1 2">
    <name type="scientific">Vitis vinifera</name>
    <name type="common">Grape</name>
    <dbReference type="NCBI Taxonomy" id="29760"/>
    <lineage>
        <taxon>Eukaryota</taxon>
        <taxon>Viridiplantae</taxon>
        <taxon>Streptophyta</taxon>
        <taxon>Embryophyta</taxon>
        <taxon>Tracheophyta</taxon>
        <taxon>Spermatophyta</taxon>
        <taxon>Magnoliopsida</taxon>
        <taxon>eudicotyledons</taxon>
        <taxon>Gunneridae</taxon>
        <taxon>Pentapetalae</taxon>
        <taxon>rosids</taxon>
        <taxon>Vitales</taxon>
        <taxon>Vitaceae</taxon>
        <taxon>Viteae</taxon>
        <taxon>Vitis</taxon>
    </lineage>
</organism>
<evidence type="ECO:0000313" key="1">
    <source>
        <dbReference type="EMBL" id="RVW46382.1"/>
    </source>
</evidence>
<dbReference type="AlphaFoldDB" id="A0A438EFB8"/>
<comment type="caution">
    <text evidence="1">The sequence shown here is derived from an EMBL/GenBank/DDBJ whole genome shotgun (WGS) entry which is preliminary data.</text>
</comment>
<protein>
    <submittedName>
        <fullName evidence="1">Uncharacterized protein</fullName>
    </submittedName>
</protein>
<dbReference type="Proteomes" id="UP000288805">
    <property type="component" value="Unassembled WGS sequence"/>
</dbReference>
<reference evidence="1 2" key="1">
    <citation type="journal article" date="2018" name="PLoS Genet.">
        <title>Population sequencing reveals clonal diversity and ancestral inbreeding in the grapevine cultivar Chardonnay.</title>
        <authorList>
            <person name="Roach M.J."/>
            <person name="Johnson D.L."/>
            <person name="Bohlmann J."/>
            <person name="van Vuuren H.J."/>
            <person name="Jones S.J."/>
            <person name="Pretorius I.S."/>
            <person name="Schmidt S.A."/>
            <person name="Borneman A.R."/>
        </authorList>
    </citation>
    <scope>NUCLEOTIDE SEQUENCE [LARGE SCALE GENOMIC DNA]</scope>
    <source>
        <strain evidence="2">cv. Chardonnay</strain>
        <tissue evidence="1">Leaf</tissue>
    </source>
</reference>
<name>A0A438EFB8_VITVI</name>
<evidence type="ECO:0000313" key="2">
    <source>
        <dbReference type="Proteomes" id="UP000288805"/>
    </source>
</evidence>